<gene>
    <name evidence="2" type="ORF">C6V83_15070</name>
</gene>
<feature type="transmembrane region" description="Helical" evidence="1">
    <location>
        <begin position="131"/>
        <end position="149"/>
    </location>
</feature>
<feature type="transmembrane region" description="Helical" evidence="1">
    <location>
        <begin position="67"/>
        <end position="90"/>
    </location>
</feature>
<dbReference type="RefSeq" id="WP_105943076.1">
    <property type="nucleotide sequence ID" value="NZ_CP027433.1"/>
</dbReference>
<sequence>MLALLAAGVLIAVSPRRALSGTAAAFAVVFGLMSVGIWVGRTAFVSAIAPATMPPDVAGAIFDQVSALMSAAVVALTVLGALIAVGTWMAGPARPARALRDVAGAGFASIRSALDAHGGDTGRVGAVVERWRHAIVSVAVLLGLAGLVATRPVSVAGVVRLVVGLILLLVAIELIRRPAAADDLTEPV</sequence>
<keyword evidence="3" id="KW-1185">Reference proteome</keyword>
<dbReference type="AlphaFoldDB" id="A0A2S0KI50"/>
<keyword evidence="1" id="KW-0812">Transmembrane</keyword>
<reference evidence="2 3" key="1">
    <citation type="submission" date="2018-03" db="EMBL/GenBank/DDBJ databases">
        <title>Characteristics and genome of n-alkane degrading marine bacteria Gordonia iterans isolated from crude oil contaminated in Tae-an, South Korea.</title>
        <authorList>
            <person name="Lee S.-S."/>
            <person name="Kim H."/>
        </authorList>
    </citation>
    <scope>NUCLEOTIDE SEQUENCE [LARGE SCALE GENOMIC DNA]</scope>
    <source>
        <strain evidence="2 3">Co17</strain>
    </source>
</reference>
<keyword evidence="1" id="KW-1133">Transmembrane helix</keyword>
<evidence type="ECO:0000313" key="3">
    <source>
        <dbReference type="Proteomes" id="UP000239814"/>
    </source>
</evidence>
<dbReference type="KEGG" id="git:C6V83_15070"/>
<evidence type="ECO:0000256" key="1">
    <source>
        <dbReference type="SAM" id="Phobius"/>
    </source>
</evidence>
<dbReference type="OrthoDB" id="4350291at2"/>
<feature type="transmembrane region" description="Helical" evidence="1">
    <location>
        <begin position="155"/>
        <end position="175"/>
    </location>
</feature>
<protein>
    <submittedName>
        <fullName evidence="2">Uncharacterized protein</fullName>
    </submittedName>
</protein>
<keyword evidence="1" id="KW-0472">Membrane</keyword>
<dbReference type="EMBL" id="CP027433">
    <property type="protein sequence ID" value="AVM01368.1"/>
    <property type="molecule type" value="Genomic_DNA"/>
</dbReference>
<evidence type="ECO:0000313" key="2">
    <source>
        <dbReference type="EMBL" id="AVM01368.1"/>
    </source>
</evidence>
<name>A0A2S0KI50_9ACTN</name>
<organism evidence="2 3">
    <name type="scientific">Gordonia iterans</name>
    <dbReference type="NCBI Taxonomy" id="1004901"/>
    <lineage>
        <taxon>Bacteria</taxon>
        <taxon>Bacillati</taxon>
        <taxon>Actinomycetota</taxon>
        <taxon>Actinomycetes</taxon>
        <taxon>Mycobacteriales</taxon>
        <taxon>Gordoniaceae</taxon>
        <taxon>Gordonia</taxon>
    </lineage>
</organism>
<dbReference type="Proteomes" id="UP000239814">
    <property type="component" value="Chromosome"/>
</dbReference>
<accession>A0A2S0KI50</accession>
<proteinExistence type="predicted"/>